<gene>
    <name evidence="1" type="ORF">M413DRAFT_448375</name>
</gene>
<reference evidence="2" key="2">
    <citation type="submission" date="2015-01" db="EMBL/GenBank/DDBJ databases">
        <title>Evolutionary Origins and Diversification of the Mycorrhizal Mutualists.</title>
        <authorList>
            <consortium name="DOE Joint Genome Institute"/>
            <consortium name="Mycorrhizal Genomics Consortium"/>
            <person name="Kohler A."/>
            <person name="Kuo A."/>
            <person name="Nagy L.G."/>
            <person name="Floudas D."/>
            <person name="Copeland A."/>
            <person name="Barry K.W."/>
            <person name="Cichocki N."/>
            <person name="Veneault-Fourrey C."/>
            <person name="LaButti K."/>
            <person name="Lindquist E.A."/>
            <person name="Lipzen A."/>
            <person name="Lundell T."/>
            <person name="Morin E."/>
            <person name="Murat C."/>
            <person name="Riley R."/>
            <person name="Ohm R."/>
            <person name="Sun H."/>
            <person name="Tunlid A."/>
            <person name="Henrissat B."/>
            <person name="Grigoriev I.V."/>
            <person name="Hibbett D.S."/>
            <person name="Martin F."/>
        </authorList>
    </citation>
    <scope>NUCLEOTIDE SEQUENCE [LARGE SCALE GENOMIC DNA]</scope>
    <source>
        <strain evidence="2">h7</strain>
    </source>
</reference>
<proteinExistence type="predicted"/>
<dbReference type="AlphaFoldDB" id="A0A0C3BLJ5"/>
<dbReference type="STRING" id="686832.A0A0C3BLJ5"/>
<accession>A0A0C3BLJ5</accession>
<sequence length="310" mass="33982">MEILPTELHAHIFNLACTDDGWTIRALSLVSVYFREVARAFLYRNVSVSGTDRVFALLDRLETLPPRLRQIRHLFLTDIPSTSPKIPSPQLSHKENQAVIRLITIAAPTLHSFSFVPNAPFSSTSLIARVFRTSFPVLKNLTISGFYPFPSSPGKFPSLKRLILNGNRNPHGLFQMGTLEDACPALESLEVTGLGLAGGFVLELEGALTASEVWGQENERDGDIMAVAKLPQRVRRVTVQAGPEPVVAANSSGPIPDVATMKDRTLMGRLQALKSRKATRVNGVQVVVPDRCVSPISAEDVRKDWLLALA</sequence>
<dbReference type="Proteomes" id="UP000053424">
    <property type="component" value="Unassembled WGS sequence"/>
</dbReference>
<reference evidence="1 2" key="1">
    <citation type="submission" date="2014-04" db="EMBL/GenBank/DDBJ databases">
        <authorList>
            <consortium name="DOE Joint Genome Institute"/>
            <person name="Kuo A."/>
            <person name="Gay G."/>
            <person name="Dore J."/>
            <person name="Kohler A."/>
            <person name="Nagy L.G."/>
            <person name="Floudas D."/>
            <person name="Copeland A."/>
            <person name="Barry K.W."/>
            <person name="Cichocki N."/>
            <person name="Veneault-Fourrey C."/>
            <person name="LaButti K."/>
            <person name="Lindquist E.A."/>
            <person name="Lipzen A."/>
            <person name="Lundell T."/>
            <person name="Morin E."/>
            <person name="Murat C."/>
            <person name="Sun H."/>
            <person name="Tunlid A."/>
            <person name="Henrissat B."/>
            <person name="Grigoriev I.V."/>
            <person name="Hibbett D.S."/>
            <person name="Martin F."/>
            <person name="Nordberg H.P."/>
            <person name="Cantor M.N."/>
            <person name="Hua S.X."/>
        </authorList>
    </citation>
    <scope>NUCLEOTIDE SEQUENCE [LARGE SCALE GENOMIC DNA]</scope>
    <source>
        <strain evidence="2">h7</strain>
    </source>
</reference>
<keyword evidence="2" id="KW-1185">Reference proteome</keyword>
<evidence type="ECO:0000313" key="1">
    <source>
        <dbReference type="EMBL" id="KIM37565.1"/>
    </source>
</evidence>
<protein>
    <recommendedName>
        <fullName evidence="3">F-box domain-containing protein</fullName>
    </recommendedName>
</protein>
<evidence type="ECO:0008006" key="3">
    <source>
        <dbReference type="Google" id="ProtNLM"/>
    </source>
</evidence>
<dbReference type="EMBL" id="KN831796">
    <property type="protein sequence ID" value="KIM37565.1"/>
    <property type="molecule type" value="Genomic_DNA"/>
</dbReference>
<name>A0A0C3BLJ5_HEBCY</name>
<dbReference type="HOGENOM" id="CLU_041942_0_1_1"/>
<dbReference type="SUPFAM" id="SSF52058">
    <property type="entry name" value="L domain-like"/>
    <property type="match status" value="1"/>
</dbReference>
<evidence type="ECO:0000313" key="2">
    <source>
        <dbReference type="Proteomes" id="UP000053424"/>
    </source>
</evidence>
<dbReference type="OrthoDB" id="3256367at2759"/>
<organism evidence="1 2">
    <name type="scientific">Hebeloma cylindrosporum</name>
    <dbReference type="NCBI Taxonomy" id="76867"/>
    <lineage>
        <taxon>Eukaryota</taxon>
        <taxon>Fungi</taxon>
        <taxon>Dikarya</taxon>
        <taxon>Basidiomycota</taxon>
        <taxon>Agaricomycotina</taxon>
        <taxon>Agaricomycetes</taxon>
        <taxon>Agaricomycetidae</taxon>
        <taxon>Agaricales</taxon>
        <taxon>Agaricineae</taxon>
        <taxon>Hymenogastraceae</taxon>
        <taxon>Hebeloma</taxon>
    </lineage>
</organism>